<keyword evidence="2" id="KW-0449">Lipoprotein</keyword>
<dbReference type="Proteomes" id="UP001595526">
    <property type="component" value="Unassembled WGS sequence"/>
</dbReference>
<dbReference type="RefSeq" id="WP_379020186.1">
    <property type="nucleotide sequence ID" value="NZ_JBHRTA010000009.1"/>
</dbReference>
<proteinExistence type="predicted"/>
<protein>
    <submittedName>
        <fullName evidence="2">SusD/RagB family nutrient-binding outer membrane lipoprotein</fullName>
    </submittedName>
</protein>
<dbReference type="PROSITE" id="PS51257">
    <property type="entry name" value="PROKAR_LIPOPROTEIN"/>
    <property type="match status" value="1"/>
</dbReference>
<keyword evidence="3" id="KW-1185">Reference proteome</keyword>
<keyword evidence="1" id="KW-0732">Signal</keyword>
<evidence type="ECO:0000313" key="2">
    <source>
        <dbReference type="EMBL" id="MFC3196961.1"/>
    </source>
</evidence>
<reference evidence="3" key="1">
    <citation type="journal article" date="2019" name="Int. J. Syst. Evol. Microbiol.">
        <title>The Global Catalogue of Microorganisms (GCM) 10K type strain sequencing project: providing services to taxonomists for standard genome sequencing and annotation.</title>
        <authorList>
            <consortium name="The Broad Institute Genomics Platform"/>
            <consortium name="The Broad Institute Genome Sequencing Center for Infectious Disease"/>
            <person name="Wu L."/>
            <person name="Ma J."/>
        </authorList>
    </citation>
    <scope>NUCLEOTIDE SEQUENCE [LARGE SCALE GENOMIC DNA]</scope>
    <source>
        <strain evidence="3">KCTC 52416</strain>
    </source>
</reference>
<dbReference type="Gene3D" id="1.25.40.390">
    <property type="match status" value="1"/>
</dbReference>
<dbReference type="EMBL" id="JBHRTA010000009">
    <property type="protein sequence ID" value="MFC3196961.1"/>
    <property type="molecule type" value="Genomic_DNA"/>
</dbReference>
<feature type="chain" id="PRO_5045652187" evidence="1">
    <location>
        <begin position="22"/>
        <end position="490"/>
    </location>
</feature>
<feature type="signal peptide" evidence="1">
    <location>
        <begin position="1"/>
        <end position="21"/>
    </location>
</feature>
<organism evidence="2 3">
    <name type="scientific">Parapedobacter deserti</name>
    <dbReference type="NCBI Taxonomy" id="1912957"/>
    <lineage>
        <taxon>Bacteria</taxon>
        <taxon>Pseudomonadati</taxon>
        <taxon>Bacteroidota</taxon>
        <taxon>Sphingobacteriia</taxon>
        <taxon>Sphingobacteriales</taxon>
        <taxon>Sphingobacteriaceae</taxon>
        <taxon>Parapedobacter</taxon>
    </lineage>
</organism>
<dbReference type="InterPro" id="IPR011990">
    <property type="entry name" value="TPR-like_helical_dom_sf"/>
</dbReference>
<comment type="caution">
    <text evidence="2">The sequence shown here is derived from an EMBL/GenBank/DDBJ whole genome shotgun (WGS) entry which is preliminary data.</text>
</comment>
<dbReference type="InterPro" id="IPR041662">
    <property type="entry name" value="SusD-like_2"/>
</dbReference>
<evidence type="ECO:0000313" key="3">
    <source>
        <dbReference type="Proteomes" id="UP001595526"/>
    </source>
</evidence>
<name>A0ABV7JJJ5_9SPHI</name>
<evidence type="ECO:0000256" key="1">
    <source>
        <dbReference type="SAM" id="SignalP"/>
    </source>
</evidence>
<dbReference type="SUPFAM" id="SSF48452">
    <property type="entry name" value="TPR-like"/>
    <property type="match status" value="1"/>
</dbReference>
<gene>
    <name evidence="2" type="ORF">ACFOET_04970</name>
</gene>
<accession>A0ABV7JJJ5</accession>
<sequence length="490" mass="55550">MKTTLKINYIAAAMAICLVSAGCVKNFVEINTNPNNSNTASPQSLIGPLLLSTLNNTLTRNFRINNELMQVTVTTADSREFHRYEIRPAESEYMWRNWYLALTNVRDIYTSAAAGQQPGYQTYQGISLILDAWISSLLTDMFGDVPYFDSNKGRDFIITAKFDAQPAIYADLFQKLDSANQLLKLGALPETDDVRALDPIYNTDPNLWRRFGNSLYLRLLLRVAHKEELDAIDKIKEMIDINPGEYPLFRSNADNAILLYTGQQPYITAFHTARDFDFNGDKGYAEFFINNLLTLNDPRLPILATQATLGVYSGMQSGYPRGSVPQRESTLHAPMKSNSRLGGNMMNYGELQLLLAEAALKGYIDKDPTAYYRNGVYAGVEFWDAEIDDTYFDNPAANFAEADTDNEKLKMIHFQKYLTLLFTDFQQWYEYRRTGALDLYRGPGLENNGQMPSRLNYPIIVQSLNKANYDAAVAAMGGDSINEKVWWQRQ</sequence>
<dbReference type="Pfam" id="PF12771">
    <property type="entry name" value="SusD-like_2"/>
    <property type="match status" value="1"/>
</dbReference>